<dbReference type="Pfam" id="PF07591">
    <property type="entry name" value="PT-HINT"/>
    <property type="match status" value="1"/>
</dbReference>
<comment type="caution">
    <text evidence="4">The sequence shown here is derived from an EMBL/GenBank/DDBJ whole genome shotgun (WGS) entry which is preliminary data.</text>
</comment>
<feature type="region of interest" description="Disordered" evidence="1">
    <location>
        <begin position="154"/>
        <end position="173"/>
    </location>
</feature>
<evidence type="ECO:0000256" key="1">
    <source>
        <dbReference type="SAM" id="MobiDB-lite"/>
    </source>
</evidence>
<dbReference type="Proteomes" id="UP001596200">
    <property type="component" value="Unassembled WGS sequence"/>
</dbReference>
<dbReference type="NCBIfam" id="TIGR01443">
    <property type="entry name" value="intein_Cterm"/>
    <property type="match status" value="1"/>
</dbReference>
<dbReference type="Pfam" id="PF18431">
    <property type="entry name" value="RNAse_A_bac"/>
    <property type="match status" value="1"/>
</dbReference>
<dbReference type="InterPro" id="IPR003587">
    <property type="entry name" value="Hint_dom_N"/>
</dbReference>
<dbReference type="PROSITE" id="PS50818">
    <property type="entry name" value="INTEIN_C_TER"/>
    <property type="match status" value="1"/>
</dbReference>
<dbReference type="InterPro" id="IPR030934">
    <property type="entry name" value="Intein_C"/>
</dbReference>
<feature type="compositionally biased region" description="Pro residues" evidence="1">
    <location>
        <begin position="14"/>
        <end position="30"/>
    </location>
</feature>
<dbReference type="RefSeq" id="WP_344507461.1">
    <property type="nucleotide sequence ID" value="NZ_BAAATU010000001.1"/>
</dbReference>
<keyword evidence="5" id="KW-1185">Reference proteome</keyword>
<proteinExistence type="predicted"/>
<organism evidence="4 5">
    <name type="scientific">Streptomyces pulveraceus</name>
    <dbReference type="NCBI Taxonomy" id="68258"/>
    <lineage>
        <taxon>Bacteria</taxon>
        <taxon>Bacillati</taxon>
        <taxon>Actinomycetota</taxon>
        <taxon>Actinomycetes</taxon>
        <taxon>Kitasatosporales</taxon>
        <taxon>Streptomycetaceae</taxon>
        <taxon>Streptomyces</taxon>
    </lineage>
</organism>
<protein>
    <submittedName>
        <fullName evidence="4">RNase A-like domain-containing protein</fullName>
    </submittedName>
</protein>
<feature type="region of interest" description="Disordered" evidence="1">
    <location>
        <begin position="1"/>
        <end position="30"/>
    </location>
</feature>
<dbReference type="CDD" id="cd00081">
    <property type="entry name" value="Hint"/>
    <property type="match status" value="1"/>
</dbReference>
<feature type="compositionally biased region" description="Basic and acidic residues" evidence="1">
    <location>
        <begin position="1"/>
        <end position="13"/>
    </location>
</feature>
<dbReference type="Gene3D" id="2.170.16.10">
    <property type="entry name" value="Hedgehog/Intein (Hint) domain"/>
    <property type="match status" value="1"/>
</dbReference>
<dbReference type="EMBL" id="JBHSPU010000026">
    <property type="protein sequence ID" value="MFC5917399.1"/>
    <property type="molecule type" value="Genomic_DNA"/>
</dbReference>
<gene>
    <name evidence="4" type="ORF">ACFP1B_28815</name>
</gene>
<keyword evidence="2" id="KW-0472">Membrane</keyword>
<name>A0ABW1GRI6_9ACTN</name>
<evidence type="ECO:0000313" key="4">
    <source>
        <dbReference type="EMBL" id="MFC5917399.1"/>
    </source>
</evidence>
<keyword evidence="2" id="KW-1133">Transmembrane helix</keyword>
<evidence type="ECO:0000256" key="2">
    <source>
        <dbReference type="SAM" id="Phobius"/>
    </source>
</evidence>
<keyword evidence="2" id="KW-0812">Transmembrane</keyword>
<feature type="transmembrane region" description="Helical" evidence="2">
    <location>
        <begin position="50"/>
        <end position="71"/>
    </location>
</feature>
<dbReference type="InterPro" id="IPR036844">
    <property type="entry name" value="Hint_dom_sf"/>
</dbReference>
<sequence>MTEPSDFRGRGPDEPPTPPTPPPYPPMPVPLPAPVPRASWWQRLTGRQRLLLLGGVGVLVLALVAGTLLTVSGTVGSDDGRAVAKRNLQPFRQAVEELGAAQGLTYQDTSAFGVTENRITATAGGSRYGTTSSGGKRLEQGLLNVDGKTFMRWSQDPAPPPGAESGKPGKWMADHADKDSLVQEALRRTLPPPQLAEVLTQALDALEKAPPTAERPDEKPRSVHGKPALALDTSAGRLLVTRQKPHQVLRLEPYDLHEFAERLKKGEAPETIPEVTRGPLTVGSPEGMDITPVLGDAVDAMFDTLLDYTKQLKNAGDRGINFTIDGSGDMNCSSSGCSVTQKFTGEVTSKARDERVSKGKVSAVLTATFSIGGQSAGKCTSPRNTFRLTGNNAAGTLRCSNPGAGSVYSSVAARYKARAEAQSRASGGRVVHYSIPLRASTLVEASALAAVEVKALVDRVNGERRVADCAKPHSFPSGTQVLLADGAHRPIEDIRTGDRVTATDPGSGFTAARPVTGTITTDDDEDFTRLTLTTARGPAAITATDNHPFWLTNTRRWTDASDIRVGDEVRSPTGASLRVAEVLDQHGLQRTYDLTVGGLHTYYVLAGTTPVLVHNCNNLAADAAKFPGLAHTLDEHVNVSRQQAAALAARKNAPNGVFHDAQTAQQVVDYGIAGNAQRIKNWLRGSERQLTIRGSFGANNSIGWAAHPDGRITSTGNQFTIVLQRQRGHQSGYFVLTAYPR</sequence>
<dbReference type="SMART" id="SM00306">
    <property type="entry name" value="HintN"/>
    <property type="match status" value="1"/>
</dbReference>
<evidence type="ECO:0000259" key="3">
    <source>
        <dbReference type="SMART" id="SM00306"/>
    </source>
</evidence>
<feature type="region of interest" description="Disordered" evidence="1">
    <location>
        <begin position="209"/>
        <end position="228"/>
    </location>
</feature>
<reference evidence="5" key="1">
    <citation type="journal article" date="2019" name="Int. J. Syst. Evol. Microbiol.">
        <title>The Global Catalogue of Microorganisms (GCM) 10K type strain sequencing project: providing services to taxonomists for standard genome sequencing and annotation.</title>
        <authorList>
            <consortium name="The Broad Institute Genomics Platform"/>
            <consortium name="The Broad Institute Genome Sequencing Center for Infectious Disease"/>
            <person name="Wu L."/>
            <person name="Ma J."/>
        </authorList>
    </citation>
    <scope>NUCLEOTIDE SEQUENCE [LARGE SCALE GENOMIC DNA]</scope>
    <source>
        <strain evidence="5">JCM 4147</strain>
    </source>
</reference>
<feature type="domain" description="Hint" evidence="3">
    <location>
        <begin position="472"/>
        <end position="573"/>
    </location>
</feature>
<dbReference type="SUPFAM" id="SSF51294">
    <property type="entry name" value="Hedgehog/intein (Hint) domain"/>
    <property type="match status" value="1"/>
</dbReference>
<accession>A0ABW1GRI6</accession>
<evidence type="ECO:0000313" key="5">
    <source>
        <dbReference type="Proteomes" id="UP001596200"/>
    </source>
</evidence>
<dbReference type="InterPro" id="IPR041436">
    <property type="entry name" value="RNAse_A_bac"/>
</dbReference>